<dbReference type="Proteomes" id="UP001062846">
    <property type="component" value="Chromosome 12"/>
</dbReference>
<proteinExistence type="predicted"/>
<sequence length="87" mass="9470">MKFGGSSPAEKSRIGIHDLVDDQMRGDLAVEDGRKTLHGTNGQGHFWPKVWHGVGGLKNGMGANIWVWQEGCLGVGDALMECLIECY</sequence>
<organism evidence="1 2">
    <name type="scientific">Rhododendron molle</name>
    <name type="common">Chinese azalea</name>
    <name type="synonym">Azalea mollis</name>
    <dbReference type="NCBI Taxonomy" id="49168"/>
    <lineage>
        <taxon>Eukaryota</taxon>
        <taxon>Viridiplantae</taxon>
        <taxon>Streptophyta</taxon>
        <taxon>Embryophyta</taxon>
        <taxon>Tracheophyta</taxon>
        <taxon>Spermatophyta</taxon>
        <taxon>Magnoliopsida</taxon>
        <taxon>eudicotyledons</taxon>
        <taxon>Gunneridae</taxon>
        <taxon>Pentapetalae</taxon>
        <taxon>asterids</taxon>
        <taxon>Ericales</taxon>
        <taxon>Ericaceae</taxon>
        <taxon>Ericoideae</taxon>
        <taxon>Rhodoreae</taxon>
        <taxon>Rhododendron</taxon>
    </lineage>
</organism>
<gene>
    <name evidence="1" type="ORF">RHMOL_Rhmol12G0057400</name>
</gene>
<comment type="caution">
    <text evidence="1">The sequence shown here is derived from an EMBL/GenBank/DDBJ whole genome shotgun (WGS) entry which is preliminary data.</text>
</comment>
<accession>A0ACC0LEP0</accession>
<keyword evidence="2" id="KW-1185">Reference proteome</keyword>
<dbReference type="EMBL" id="CM046399">
    <property type="protein sequence ID" value="KAI8527201.1"/>
    <property type="molecule type" value="Genomic_DNA"/>
</dbReference>
<protein>
    <submittedName>
        <fullName evidence="1">Uncharacterized protein</fullName>
    </submittedName>
</protein>
<reference evidence="1" key="1">
    <citation type="submission" date="2022-02" db="EMBL/GenBank/DDBJ databases">
        <title>Plant Genome Project.</title>
        <authorList>
            <person name="Zhang R.-G."/>
        </authorList>
    </citation>
    <scope>NUCLEOTIDE SEQUENCE</scope>
    <source>
        <strain evidence="1">AT1</strain>
    </source>
</reference>
<name>A0ACC0LEP0_RHOML</name>
<evidence type="ECO:0000313" key="2">
    <source>
        <dbReference type="Proteomes" id="UP001062846"/>
    </source>
</evidence>
<evidence type="ECO:0000313" key="1">
    <source>
        <dbReference type="EMBL" id="KAI8527201.1"/>
    </source>
</evidence>